<dbReference type="Proteomes" id="UP001054252">
    <property type="component" value="Unassembled WGS sequence"/>
</dbReference>
<evidence type="ECO:0000313" key="1">
    <source>
        <dbReference type="EMBL" id="GKV25726.1"/>
    </source>
</evidence>
<keyword evidence="2" id="KW-1185">Reference proteome</keyword>
<reference evidence="1 2" key="1">
    <citation type="journal article" date="2021" name="Commun. Biol.">
        <title>The genome of Shorea leprosula (Dipterocarpaceae) highlights the ecological relevance of drought in aseasonal tropical rainforests.</title>
        <authorList>
            <person name="Ng K.K.S."/>
            <person name="Kobayashi M.J."/>
            <person name="Fawcett J.A."/>
            <person name="Hatakeyama M."/>
            <person name="Paape T."/>
            <person name="Ng C.H."/>
            <person name="Ang C.C."/>
            <person name="Tnah L.H."/>
            <person name="Lee C.T."/>
            <person name="Nishiyama T."/>
            <person name="Sese J."/>
            <person name="O'Brien M.J."/>
            <person name="Copetti D."/>
            <person name="Mohd Noor M.I."/>
            <person name="Ong R.C."/>
            <person name="Putra M."/>
            <person name="Sireger I.Z."/>
            <person name="Indrioko S."/>
            <person name="Kosugi Y."/>
            <person name="Izuno A."/>
            <person name="Isagi Y."/>
            <person name="Lee S.L."/>
            <person name="Shimizu K.K."/>
        </authorList>
    </citation>
    <scope>NUCLEOTIDE SEQUENCE [LARGE SCALE GENOMIC DNA]</scope>
    <source>
        <strain evidence="1">214</strain>
    </source>
</reference>
<dbReference type="EMBL" id="BPVZ01000070">
    <property type="protein sequence ID" value="GKV25726.1"/>
    <property type="molecule type" value="Genomic_DNA"/>
</dbReference>
<dbReference type="PANTHER" id="PTHR47863:SF4">
    <property type="entry name" value="RING_FYVE_PHD ZINC FINGER SUPERFAMILY PROTEIN"/>
    <property type="match status" value="1"/>
</dbReference>
<dbReference type="PANTHER" id="PTHR47863">
    <property type="entry name" value="RING/FYVE/PHD ZINC FINGER SUPERFAMILY PROTEIN"/>
    <property type="match status" value="1"/>
</dbReference>
<sequence length="395" mass="43655">MNEILPLDSSLPWLWIIEYLAGFKQVDTNILNDLIERAPDLPGDPGKNARERVALRCLEELFGPIVRLAGVVTPASRVCFDLSQSCEDVLQCILQESSVSDLKNPRPELLKCDLYPFIMHKRATLPKCALEEVNGEFHLFFFVIVNDDGIDNHPSYIFSVCVFFPFFGLLFIKQLKDTILSGTHPYAVALKEISGLVSNNEPDGVAVCDYHHNALASRLCESSSNAQTVPAKRNVVPLILENGNRILQHDLCLKNLLSSKRVRSELAAEDLADVNNGNKESLFGHDGLHLNAKKLKQGCQGSAYTNPSVSQISNPLLLEDACGRFRVAEVDCSALCKESQVGEHCNDDHIENSLDTSNICEIGDGSVEFVTVDETHNSELLSGAPLMKTQKQNFC</sequence>
<accession>A0AAV5KMI2</accession>
<comment type="caution">
    <text evidence="1">The sequence shown here is derived from an EMBL/GenBank/DDBJ whole genome shotgun (WGS) entry which is preliminary data.</text>
</comment>
<dbReference type="AlphaFoldDB" id="A0AAV5KMI2"/>
<gene>
    <name evidence="1" type="ORF">SLEP1_g35121</name>
</gene>
<evidence type="ECO:0000313" key="2">
    <source>
        <dbReference type="Proteomes" id="UP001054252"/>
    </source>
</evidence>
<proteinExistence type="predicted"/>
<name>A0AAV5KMI2_9ROSI</name>
<protein>
    <submittedName>
        <fullName evidence="1">Uncharacterized protein</fullName>
    </submittedName>
</protein>
<organism evidence="1 2">
    <name type="scientific">Rubroshorea leprosula</name>
    <dbReference type="NCBI Taxonomy" id="152421"/>
    <lineage>
        <taxon>Eukaryota</taxon>
        <taxon>Viridiplantae</taxon>
        <taxon>Streptophyta</taxon>
        <taxon>Embryophyta</taxon>
        <taxon>Tracheophyta</taxon>
        <taxon>Spermatophyta</taxon>
        <taxon>Magnoliopsida</taxon>
        <taxon>eudicotyledons</taxon>
        <taxon>Gunneridae</taxon>
        <taxon>Pentapetalae</taxon>
        <taxon>rosids</taxon>
        <taxon>malvids</taxon>
        <taxon>Malvales</taxon>
        <taxon>Dipterocarpaceae</taxon>
        <taxon>Rubroshorea</taxon>
    </lineage>
</organism>